<accession>A0ABU8BUK2</accession>
<organism evidence="1 2">
    <name type="scientific">Gemmobacter denitrificans</name>
    <dbReference type="NCBI Taxonomy" id="3123040"/>
    <lineage>
        <taxon>Bacteria</taxon>
        <taxon>Pseudomonadati</taxon>
        <taxon>Pseudomonadota</taxon>
        <taxon>Alphaproteobacteria</taxon>
        <taxon>Rhodobacterales</taxon>
        <taxon>Paracoccaceae</taxon>
        <taxon>Gemmobacter</taxon>
    </lineage>
</organism>
<gene>
    <name evidence="1" type="ORF">V6590_06315</name>
</gene>
<name>A0ABU8BUK2_9RHOB</name>
<evidence type="ECO:0000313" key="1">
    <source>
        <dbReference type="EMBL" id="MEH7827754.1"/>
    </source>
</evidence>
<evidence type="ECO:0000313" key="2">
    <source>
        <dbReference type="Proteomes" id="UP001431963"/>
    </source>
</evidence>
<proteinExistence type="predicted"/>
<protein>
    <submittedName>
        <fullName evidence="1">Uncharacterized protein</fullName>
    </submittedName>
</protein>
<comment type="caution">
    <text evidence="1">The sequence shown here is derived from an EMBL/GenBank/DDBJ whole genome shotgun (WGS) entry which is preliminary data.</text>
</comment>
<dbReference type="RefSeq" id="WP_335421055.1">
    <property type="nucleotide sequence ID" value="NZ_JBALHR010000003.1"/>
</dbReference>
<sequence>MLCDIGRQLARGDATPSDPSICDISRSLRAPVFAVEYRKCPGVAATAVLEDLMLRIELVMQGEGL</sequence>
<dbReference type="Proteomes" id="UP001431963">
    <property type="component" value="Unassembled WGS sequence"/>
</dbReference>
<dbReference type="EMBL" id="JBALHR010000003">
    <property type="protein sequence ID" value="MEH7827754.1"/>
    <property type="molecule type" value="Genomic_DNA"/>
</dbReference>
<reference evidence="1" key="1">
    <citation type="submission" date="2024-02" db="EMBL/GenBank/DDBJ databases">
        <title>Genome sequences of strain Gemmobacter sp. JM10B15.</title>
        <authorList>
            <person name="Zhang M."/>
        </authorList>
    </citation>
    <scope>NUCLEOTIDE SEQUENCE</scope>
    <source>
        <strain evidence="1">JM10B15</strain>
    </source>
</reference>
<keyword evidence="2" id="KW-1185">Reference proteome</keyword>